<comment type="caution">
    <text evidence="3">The sequence shown here is derived from an EMBL/GenBank/DDBJ whole genome shotgun (WGS) entry which is preliminary data.</text>
</comment>
<feature type="signal peptide" evidence="2">
    <location>
        <begin position="1"/>
        <end position="18"/>
    </location>
</feature>
<dbReference type="Proteomes" id="UP000236664">
    <property type="component" value="Unassembled WGS sequence"/>
</dbReference>
<accession>A0A2K0WC05</accession>
<sequence length="272" mass="30660">MRLSLLTFACSLYLIADAFHLYGSGDRWSDVQPEACIKALTAEIDCNKYVSYYSYGWFPVLEDDDGNEITHDMCTKTCSRSLKTFNTAVHQECDLEDLIAPGDNIWQSWNLTCDTDAETGRYCTEIIDEFMHELGPHDIVPTKDLCRPCHIRHVFNLDLDLPSSRSTGFSPKEQRYFKDLRARIYMECPKEALAETFAPISQEGASNTTESEQETSTMSDTGSSTTTTAATRSTVTVTSSPSTASTATERNMAKKFQPGYMFSYWALVLMFF</sequence>
<evidence type="ECO:0000256" key="1">
    <source>
        <dbReference type="SAM" id="MobiDB-lite"/>
    </source>
</evidence>
<evidence type="ECO:0000256" key="2">
    <source>
        <dbReference type="SAM" id="SignalP"/>
    </source>
</evidence>
<evidence type="ECO:0000313" key="3">
    <source>
        <dbReference type="EMBL" id="PNP79809.1"/>
    </source>
</evidence>
<dbReference type="EMBL" id="MTQA01000088">
    <property type="protein sequence ID" value="PNP79809.1"/>
    <property type="molecule type" value="Genomic_DNA"/>
</dbReference>
<proteinExistence type="predicted"/>
<evidence type="ECO:0000313" key="4">
    <source>
        <dbReference type="Proteomes" id="UP000236664"/>
    </source>
</evidence>
<keyword evidence="4" id="KW-1185">Reference proteome</keyword>
<feature type="region of interest" description="Disordered" evidence="1">
    <location>
        <begin position="199"/>
        <end position="247"/>
    </location>
</feature>
<keyword evidence="2" id="KW-0732">Signal</keyword>
<dbReference type="STRING" id="42673.A0A2K0WC05"/>
<feature type="compositionally biased region" description="Low complexity" evidence="1">
    <location>
        <begin position="208"/>
        <end position="247"/>
    </location>
</feature>
<name>A0A2K0WC05_GIBNY</name>
<dbReference type="AlphaFoldDB" id="A0A2K0WC05"/>
<gene>
    <name evidence="3" type="ORF">FNYG_06902</name>
</gene>
<reference evidence="3 4" key="1">
    <citation type="submission" date="2017-06" db="EMBL/GenBank/DDBJ databases">
        <title>Genome of Fusarium nygamai isolate CS10214.</title>
        <authorList>
            <person name="Gardiner D.M."/>
            <person name="Obanor F."/>
            <person name="Kazan K."/>
        </authorList>
    </citation>
    <scope>NUCLEOTIDE SEQUENCE [LARGE SCALE GENOMIC DNA]</scope>
    <source>
        <strain evidence="3 4">CS10214</strain>
    </source>
</reference>
<organism evidence="3 4">
    <name type="scientific">Gibberella nygamai</name>
    <name type="common">Bean root rot disease fungus</name>
    <name type="synonym">Fusarium nygamai</name>
    <dbReference type="NCBI Taxonomy" id="42673"/>
    <lineage>
        <taxon>Eukaryota</taxon>
        <taxon>Fungi</taxon>
        <taxon>Dikarya</taxon>
        <taxon>Ascomycota</taxon>
        <taxon>Pezizomycotina</taxon>
        <taxon>Sordariomycetes</taxon>
        <taxon>Hypocreomycetidae</taxon>
        <taxon>Hypocreales</taxon>
        <taxon>Nectriaceae</taxon>
        <taxon>Fusarium</taxon>
        <taxon>Fusarium fujikuroi species complex</taxon>
    </lineage>
</organism>
<feature type="chain" id="PRO_5014428597" evidence="2">
    <location>
        <begin position="19"/>
        <end position="272"/>
    </location>
</feature>
<protein>
    <submittedName>
        <fullName evidence="3">Uncharacterized protein</fullName>
    </submittedName>
</protein>
<dbReference type="OrthoDB" id="5985073at2759"/>